<reference evidence="2 3" key="1">
    <citation type="journal article" date="2006" name="Proc. Natl. Acad. Sci. U.S.A.">
        <title>Identification of genes subject to positive selection in uropathogenic strains of Escherichia coli: a comparative genomics approach.</title>
        <authorList>
            <person name="Chen S.L."/>
            <person name="Hung C.S."/>
            <person name="Xu J."/>
            <person name="Reigstad C.S."/>
            <person name="Magrini V."/>
            <person name="Sabo A."/>
            <person name="Blasiar D."/>
            <person name="Bieri T."/>
            <person name="Meyer R.R."/>
            <person name="Ozersky P."/>
            <person name="Armstrong J.R."/>
            <person name="Fulton R.S."/>
            <person name="Latreille J.P."/>
            <person name="Spieth J."/>
            <person name="Hooton T.M."/>
            <person name="Mardis E.R."/>
            <person name="Hultgren S.J."/>
            <person name="Gordon J.I."/>
        </authorList>
    </citation>
    <scope>NUCLEOTIDE SEQUENCE [LARGE SCALE GENOMIC DNA]</scope>
    <source>
        <strain evidence="3">UTI89 / UPEC</strain>
    </source>
</reference>
<name>Q1REE6_ECOUT</name>
<dbReference type="Proteomes" id="UP000001952">
    <property type="component" value="Chromosome"/>
</dbReference>
<evidence type="ECO:0000313" key="2">
    <source>
        <dbReference type="EMBL" id="ABE06268.1"/>
    </source>
</evidence>
<dbReference type="EMBL" id="CP000243">
    <property type="protein sequence ID" value="ABE06268.1"/>
    <property type="molecule type" value="Genomic_DNA"/>
</dbReference>
<evidence type="ECO:0000256" key="1">
    <source>
        <dbReference type="SAM" id="MobiDB-lite"/>
    </source>
</evidence>
<feature type="compositionally biased region" description="Low complexity" evidence="1">
    <location>
        <begin position="150"/>
        <end position="163"/>
    </location>
</feature>
<feature type="region of interest" description="Disordered" evidence="1">
    <location>
        <begin position="136"/>
        <end position="163"/>
    </location>
</feature>
<sequence>MTQRDQIPGAFCRLNTGDTRSGKYVAFVVATINNHRQRLAAHGDKGFGARFTHGFRFGGDIHHVRFASGVDMGQLRHTYFFKCGWKLHGRVRASSCGAMIFSHAVRHALVEPGMAKISVLLATPATARDCNVEVPISSNDNIRNTSPKPSTSRSNNGSSASGA</sequence>
<proteinExistence type="predicted"/>
<organism evidence="2 3">
    <name type="scientific">Escherichia coli (strain UTI89 / UPEC)</name>
    <dbReference type="NCBI Taxonomy" id="364106"/>
    <lineage>
        <taxon>Bacteria</taxon>
        <taxon>Pseudomonadati</taxon>
        <taxon>Pseudomonadota</taxon>
        <taxon>Gammaproteobacteria</taxon>
        <taxon>Enterobacterales</taxon>
        <taxon>Enterobacteriaceae</taxon>
        <taxon>Escherichia</taxon>
    </lineage>
</organism>
<gene>
    <name evidence="2" type="ordered locus">UTI89_C0782</name>
</gene>
<evidence type="ECO:0000313" key="3">
    <source>
        <dbReference type="Proteomes" id="UP000001952"/>
    </source>
</evidence>
<accession>Q1REE6</accession>
<feature type="compositionally biased region" description="Polar residues" evidence="1">
    <location>
        <begin position="136"/>
        <end position="149"/>
    </location>
</feature>
<dbReference type="HOGENOM" id="CLU_1624529_0_0_6"/>
<protein>
    <submittedName>
        <fullName evidence="2">Uncharacterized protein</fullName>
    </submittedName>
</protein>
<dbReference type="KEGG" id="eci:UTI89_C0782"/>
<dbReference type="AlphaFoldDB" id="Q1REE6"/>